<dbReference type="PANTHER" id="PTHR48103">
    <property type="entry name" value="MIDASIN-RELATED"/>
    <property type="match status" value="1"/>
</dbReference>
<evidence type="ECO:0000313" key="11">
    <source>
        <dbReference type="EMBL" id="KAJ6642376.1"/>
    </source>
</evidence>
<dbReference type="FunFam" id="3.40.50.300:FF:000956">
    <property type="entry name" value="Midasin"/>
    <property type="match status" value="1"/>
</dbReference>
<keyword evidence="7" id="KW-0143">Chaperone</keyword>
<dbReference type="Gene3D" id="3.40.50.300">
    <property type="entry name" value="P-loop containing nucleotide triphosphate hydrolases"/>
    <property type="match status" value="6"/>
</dbReference>
<dbReference type="GO" id="GO:0030687">
    <property type="term" value="C:preribosome, large subunit precursor"/>
    <property type="evidence" value="ECO:0007669"/>
    <property type="project" value="TreeGrafter"/>
</dbReference>
<feature type="domain" description="AAA+ ATPase" evidence="10">
    <location>
        <begin position="1141"/>
        <end position="1286"/>
    </location>
</feature>
<dbReference type="InterPro" id="IPR040848">
    <property type="entry name" value="AAA_lid_7"/>
</dbReference>
<evidence type="ECO:0000256" key="5">
    <source>
        <dbReference type="ARBA" id="ARBA00022741"/>
    </source>
</evidence>
<gene>
    <name evidence="11" type="primary">MDN1_1</name>
    <name evidence="11" type="ORF">Bhyg_07324</name>
</gene>
<feature type="compositionally biased region" description="Polar residues" evidence="9">
    <location>
        <begin position="336"/>
        <end position="356"/>
    </location>
</feature>
<evidence type="ECO:0000256" key="6">
    <source>
        <dbReference type="ARBA" id="ARBA00022840"/>
    </source>
</evidence>
<organism evidence="11 12">
    <name type="scientific">Pseudolycoriella hygida</name>
    <dbReference type="NCBI Taxonomy" id="35572"/>
    <lineage>
        <taxon>Eukaryota</taxon>
        <taxon>Metazoa</taxon>
        <taxon>Ecdysozoa</taxon>
        <taxon>Arthropoda</taxon>
        <taxon>Hexapoda</taxon>
        <taxon>Insecta</taxon>
        <taxon>Pterygota</taxon>
        <taxon>Neoptera</taxon>
        <taxon>Endopterygota</taxon>
        <taxon>Diptera</taxon>
        <taxon>Nematocera</taxon>
        <taxon>Sciaroidea</taxon>
        <taxon>Sciaridae</taxon>
        <taxon>Pseudolycoriella</taxon>
    </lineage>
</organism>
<keyword evidence="6" id="KW-0067">ATP-binding</keyword>
<dbReference type="SMART" id="SM00382">
    <property type="entry name" value="AAA"/>
    <property type="match status" value="5"/>
</dbReference>
<comment type="similarity">
    <text evidence="3">Belongs to the midasin family.</text>
</comment>
<dbReference type="InterPro" id="IPR027417">
    <property type="entry name" value="P-loop_NTPase"/>
</dbReference>
<dbReference type="InterPro" id="IPR041190">
    <property type="entry name" value="Midasin_AAA_lid_5"/>
</dbReference>
<evidence type="ECO:0000256" key="4">
    <source>
        <dbReference type="ARBA" id="ARBA00017143"/>
    </source>
</evidence>
<dbReference type="GO" id="GO:0000055">
    <property type="term" value="P:ribosomal large subunit export from nucleus"/>
    <property type="evidence" value="ECO:0007669"/>
    <property type="project" value="TreeGrafter"/>
</dbReference>
<reference evidence="11" key="1">
    <citation type="submission" date="2022-07" db="EMBL/GenBank/DDBJ databases">
        <authorList>
            <person name="Trinca V."/>
            <person name="Uliana J.V.C."/>
            <person name="Torres T.T."/>
            <person name="Ward R.J."/>
            <person name="Monesi N."/>
        </authorList>
    </citation>
    <scope>NUCLEOTIDE SEQUENCE</scope>
    <source>
        <strain evidence="11">HSMRA1968</strain>
        <tissue evidence="11">Whole embryos</tissue>
    </source>
</reference>
<dbReference type="EMBL" id="WJQU01000002">
    <property type="protein sequence ID" value="KAJ6642376.1"/>
    <property type="molecule type" value="Genomic_DNA"/>
</dbReference>
<feature type="region of interest" description="Disordered" evidence="9">
    <location>
        <begin position="336"/>
        <end position="383"/>
    </location>
</feature>
<protein>
    <recommendedName>
        <fullName evidence="4">Midasin</fullName>
    </recommendedName>
</protein>
<dbReference type="InterPro" id="IPR003593">
    <property type="entry name" value="AAA+_ATPase"/>
</dbReference>
<keyword evidence="8" id="KW-0539">Nucleus</keyword>
<feature type="compositionally biased region" description="Basic and acidic residues" evidence="9">
    <location>
        <begin position="360"/>
        <end position="375"/>
    </location>
</feature>
<dbReference type="GO" id="GO:0005524">
    <property type="term" value="F:ATP binding"/>
    <property type="evidence" value="ECO:0007669"/>
    <property type="project" value="UniProtKB-KW"/>
</dbReference>
<keyword evidence="5" id="KW-0547">Nucleotide-binding</keyword>
<comment type="subcellular location">
    <subcellularLocation>
        <location evidence="1">Nucleus</location>
        <location evidence="1">Nucleolus</location>
    </subcellularLocation>
    <subcellularLocation>
        <location evidence="2">Nucleus</location>
        <location evidence="2">Nucleoplasm</location>
    </subcellularLocation>
</comment>
<dbReference type="Proteomes" id="UP001151699">
    <property type="component" value="Chromosome B"/>
</dbReference>
<feature type="domain" description="AAA+ ATPase" evidence="10">
    <location>
        <begin position="736"/>
        <end position="990"/>
    </location>
</feature>
<dbReference type="Pfam" id="PF07728">
    <property type="entry name" value="AAA_5"/>
    <property type="match status" value="7"/>
</dbReference>
<dbReference type="FunFam" id="3.40.50.300:FF:000142">
    <property type="entry name" value="Midasin"/>
    <property type="match status" value="1"/>
</dbReference>
<dbReference type="FunFam" id="3.40.50.300:FF:001384">
    <property type="entry name" value="Midasin"/>
    <property type="match status" value="1"/>
</dbReference>
<evidence type="ECO:0000256" key="9">
    <source>
        <dbReference type="SAM" id="MobiDB-lite"/>
    </source>
</evidence>
<evidence type="ECO:0000256" key="8">
    <source>
        <dbReference type="ARBA" id="ARBA00023242"/>
    </source>
</evidence>
<evidence type="ECO:0000256" key="7">
    <source>
        <dbReference type="ARBA" id="ARBA00023186"/>
    </source>
</evidence>
<feature type="domain" description="AAA+ ATPase" evidence="10">
    <location>
        <begin position="1445"/>
        <end position="1620"/>
    </location>
</feature>
<name>A0A9Q0N2U3_9DIPT</name>
<dbReference type="InterPro" id="IPR011704">
    <property type="entry name" value="ATPase_dyneun-rel_AAA"/>
</dbReference>
<dbReference type="GO" id="GO:0000027">
    <property type="term" value="P:ribosomal large subunit assembly"/>
    <property type="evidence" value="ECO:0007669"/>
    <property type="project" value="TreeGrafter"/>
</dbReference>
<evidence type="ECO:0000256" key="3">
    <source>
        <dbReference type="ARBA" id="ARBA00007188"/>
    </source>
</evidence>
<proteinExistence type="inferred from homology"/>
<accession>A0A9Q0N2U3</accession>
<evidence type="ECO:0000313" key="12">
    <source>
        <dbReference type="Proteomes" id="UP001151699"/>
    </source>
</evidence>
<dbReference type="Pfam" id="PF17867">
    <property type="entry name" value="AAA_lid_7"/>
    <property type="match status" value="3"/>
</dbReference>
<dbReference type="GO" id="GO:0005654">
    <property type="term" value="C:nucleoplasm"/>
    <property type="evidence" value="ECO:0007669"/>
    <property type="project" value="UniProtKB-SubCell"/>
</dbReference>
<dbReference type="OrthoDB" id="422220at2759"/>
<dbReference type="FunFam" id="3.40.50.300:FF:000582">
    <property type="entry name" value="Midasin"/>
    <property type="match status" value="1"/>
</dbReference>
<sequence length="3781" mass="430461">MKKALAFNIDIDHNQILCSLEKLRQSIVPADESRFQEVLRLWEAKQLEFDKLVDFLVDVIVNLKYTTVIKQHFPNILFLIVTRRFSLEAKVSDLEIHQAECICLSKLIDHSVHISNHALEYFKLNSAPFSCDTIEGSRPKIKKRCGRTTDLDLVQCCYHFLKDNYNFYKNAWKWSEFFQKYVNKGCDSQKLYVNRILAMVTGMSVNQLNDLNKSIPGQLLLENEMEIRQIDSNENFDNQIAAPNMLPLSFQSDVVCCIEGVSLPIYDATNKQWYQENGGEKIVNVPSTKANMRSIALGISSNKAICLTGPVGCGKTTLVEYLAKLTGRIAPISFTDETVPNTSHEQSNVPSQSNKTSLKRARDGGTHSKNPENRARRTKSSNGFLRIQLGDQTDSKMLLGQYRCTDLPGEFIWQPGVLTQAVMNGQWLLLEDIDSATQDVTTVLTNLLENSYLSVPGFRDCVRVAPGFQLFVTLRSQKLASHSQQSNFQILEKYLYIINMLPLSRSELCDIISTNYPKLATISGRIVDVYLEFSKGMHQENEQPIDSMDISPSPPTDAVTMTGVSNSSRLVSTRDLFKLCERSHPTFSVTSTECAYGVFQNAVDLFCSYLAHDVDKTQGVDRKTQLIVNIGAKMGISQSNCEFYANESKPEVVVTTTDVKCGRARVSRRLNWLTERGVDCKRNGPDAEKSVPQKKKKTDEGLYVNQYLESRNKAPTFSFTRLSLCILEKIAVAVAHNEPVLLVGETGVGKTSSVQYLAHQTNHKLVVVNMNNQSDVSDLIGGYKPVDLEFVIKPMRSQFEFLFKRTFDASKNEVFLNNLSICYNSSRFAMVIRIMLKVCEMVFDKTADMDLQSIKSKTLLARWSSLHIKTMKLYSQLKNSINISFAFIPGSLVNCIKNGDWILLDEINLASAETLECLSTILEPDGSIVLLEKGDYVPIKRHADFRIFACMNPSTDIGKKDLPIGIRNRFTEFFLDELTTEGDLQILIGDYLTTVRKPKIFAIVKLYRDLRKLAKLKLNDGLGNRPVYSLRTLCRSLSICAKDLCGSVERNLYESFCVGFLTQLDQASHAIVRSEIQQKLLSNVKAILNQEIKKPESGEFINFEGYWIPIGRREVLECENYILTASVRQNLKDLARIVSIGRLPVLLQGPTSAGKTSLIDYVAKRSGNFCLRINNHEHTDLQEYIGTYASDVSGKLSFKEGVLVQAMRNGYWIILDELNLAPSDILEALNRVLDDNRELFIPETQTLVKAHPNFMLFATQNPPGLYGGRKTLSRAFKNRFIELHFSEIPKDELEVILEKRCLIPKSYSQKMVKTMSELQINRERTTKGSFTLRDLFRWGNRYTHADPKLLENHKYDWNQHLVDEGFLVLSSKIRNDVEVEIIKKSLFNHFRKEINLNNLFTLHESTSMVTRHILEKIEKHSNFGNIVWTFNMNRMAVLVAKCIEFSEPVLLVGPTGCGKTTICQILADVNETELKILNCHMHTEGADFLGGLRPFRGEDNENKEVKKKQLFEWVNGPLVTSMIDGTYFLADEISLAEDSVLERLNCILEPERTLLLSEKGSTSENIISNPNDTSNEFVITAKSSFKFFATMNPGGDFGKKELSPALRNRFTEIWCRPTDNEEDLIKIAAHTLQENFDSSANAAVDDVVNGIASVIVKTVYYLKRSVDKLNFSIRDILAWADFITANSPKSLTVHEALYYGLETLFLDSLEMLPHDSVSEIERIRSKTINCLIAQIGEYLRQPITSNEICATRGSVIQTIDSRFGIYPFFTSINNATVIKETDFMFTAPTTQQNLFRLLSALSLNKAILLEGPPGVGKTSLIENLTKAIGYDIVRINLCEHTDLADLFGTDLPAENKDFGNKTDDSTDSTLGSFIWRDGPLLSALKAENTWILLDELNLAPQSVLEGLNAILDHRGEAFIPELNKTFKLGRKTRIFASQNPLRQGGGRKGLPQSFLNRFTKVYLRKLATTDLLHVVNGKYEWYFESLTKYFEVDVGHNGNEENDSLFSGRTSLKEKRLKFDLAKRLVKFSEKLDEGIANLEFGHKGGPFEVNLRDILRWCELLSNTKTGFLMSKHIGSLEQSFDDFLLVLYEKMKLVYYVRMRTDIDKAFIRQNFSEIFDCNADLLEERSRDIALYWNDEIVYLNDIEIPKSTNGDLMVNRSSALSPLLLNSQLEIVKNLAECVTNKKPIILCGSTDCGKTKTVDVLCTILKRNCVVDTIDDSVTGNFQQVDLYRHLEEAAKQIEAILFVKLQELALDLSSEKCTKFSELLHLWENYVMSLENREVTISSATSAELLVFRKRQAHLEKLVSSLLTACNERFALLQDLNNKLKALSAIVSANTVTLNTGGHFEWVDSKIVKSLKHGQFICLEHVNLCSSAVLDRLNSVFEPNGSLLISEKGVSVDNEPDVVTKHENFCAFLTLDPKNGEISRAMRNRCIEINFNKESYSNNDLKRLIYVNGVHDTCVIDCLTKIHKRVSAVSDFNAFGVSHILKCSFLIAENIRQGCSKIESLKASTNEVYVRSSNTDLLGFGLDFYRNKLQNEILEEINAMTSVPNVINYDNIVLKTSELGTLSLIQWQCEVFLTLARCLQQGINPNDILQIAFAEFNQLPFDASLDTLCYMLVVIYDICSLDDVEQRRAYLELSLTKIFINDTNLQAIQKINNELCLTIKNSRSIKTLQNKNLPWNSKTFPRLRNYKSEKLSTSDQLKVTAELITKFVLKDIVTKDSLKLKHIDVVTYSKAVQAGTIQDSLRNDAISFVHPFLVSLREFIQVSLKNSTHLSYEMFAQLICSFLWTDRMEQMSRRQLFTNKKLNDDMFDKLILHFGWLRKHLINPLKECTNGCDSSTAFNKSFGKILAHVESNCHPLNQVRKVYVKKFTNFMPYYEEHQVLLHECLKEVSNLVNLVAHIGTFDKDDIIRKTKIIFSNGTAKMKEFLLESTDNGLEWMNGETSVQCVESSNDQTIVEMIEEKKKTFFEDVNNATDIDALALRKLNDYLPLAEYFAIKSLIPVLSNQISEYSLNVEFFYRINTIDVELLQQLKSITNEKYQECEMKWNELIIQLKEAHQSLDEIDLPDIMSRFSSNFYKNFSSFNRKMVSQLRSFSMNSICVQNNLLQTSEADTLADRYSFDGPTLSISILNALLDRQGHFKSTGLGEAENWRETLSSLSKLVWSNMNICNNKFSIVEGHLNASYNHAAKLLIELDWIKDQLHSESPEFFVDFLAIIKCLKEKVHGCNAIDRSPTNCNLRYDLLYYSSILNVIIGSIEITLLSFMPIIDPVEKNRLKKLYNEEDEKHITQILSAYKAFKIIVSYQGLNEEVLGHLRSKLSEIESRKLKFSKKVALRPENCIYGNLARDVNHFLTTCCHPKIFNGLIVSIEETLSYNLENETAYQHHQNVDEIVRKIDLWINNAQQFRHHTLTKYSAYYRDFLSPIESSLTTLRFGFVGLQSCLIRSRDSICKKSNGTYANINKNGELTSLFGQLIEFPSVNGIDVLPPKDSSVVRKSNIINVLNELPNYEECYFMLVKSKLHEIRNRIEISMTLSAEMFSKFDSVLNISNMIWMEQEEAKRKKIAEEESLYVHKTHCATEDEEEIILGEIEKMFPTDVDNDFGEFIQSETLEKIVKKSTPKKLMATSDVLSMEDMKLLCMSFIGMMTKFSRCYYYNPNSNTKATLDFMTPFKINSFVFNQVLKKYKSCLDTEIDEIFYGGAGFLIGLSQQNFDFIRISDETDREYDFYKDSNIPEIMGSTEVLSKIETKANAELKLWPDHAVLIDVDRAARSSI</sequence>
<feature type="domain" description="AAA+ ATPase" evidence="10">
    <location>
        <begin position="301"/>
        <end position="476"/>
    </location>
</feature>
<dbReference type="Pfam" id="PF17865">
    <property type="entry name" value="AAA_lid_5"/>
    <property type="match status" value="1"/>
</dbReference>
<evidence type="ECO:0000256" key="1">
    <source>
        <dbReference type="ARBA" id="ARBA00004604"/>
    </source>
</evidence>
<evidence type="ECO:0000259" key="10">
    <source>
        <dbReference type="SMART" id="SM00382"/>
    </source>
</evidence>
<dbReference type="SUPFAM" id="SSF52540">
    <property type="entry name" value="P-loop containing nucleoside triphosphate hydrolases"/>
    <property type="match status" value="6"/>
</dbReference>
<dbReference type="GO" id="GO:0016887">
    <property type="term" value="F:ATP hydrolysis activity"/>
    <property type="evidence" value="ECO:0007669"/>
    <property type="project" value="InterPro"/>
</dbReference>
<comment type="caution">
    <text evidence="11">The sequence shown here is derived from an EMBL/GenBank/DDBJ whole genome shotgun (WGS) entry which is preliminary data.</text>
</comment>
<dbReference type="PANTHER" id="PTHR48103:SF2">
    <property type="entry name" value="MIDASIN"/>
    <property type="match status" value="1"/>
</dbReference>
<dbReference type="GO" id="GO:0005730">
    <property type="term" value="C:nucleolus"/>
    <property type="evidence" value="ECO:0007669"/>
    <property type="project" value="UniProtKB-SubCell"/>
</dbReference>
<keyword evidence="12" id="KW-1185">Reference proteome</keyword>
<feature type="domain" description="AAA+ ATPase" evidence="10">
    <location>
        <begin position="1803"/>
        <end position="1967"/>
    </location>
</feature>
<evidence type="ECO:0000256" key="2">
    <source>
        <dbReference type="ARBA" id="ARBA00004642"/>
    </source>
</evidence>